<keyword evidence="2" id="KW-1133">Transmembrane helix</keyword>
<reference evidence="3" key="2">
    <citation type="submission" date="2023-05" db="EMBL/GenBank/DDBJ databases">
        <authorList>
            <consortium name="Lawrence Berkeley National Laboratory"/>
            <person name="Steindorff A."/>
            <person name="Hensen N."/>
            <person name="Bonometti L."/>
            <person name="Westerberg I."/>
            <person name="Brannstrom I.O."/>
            <person name="Guillou S."/>
            <person name="Cros-Aarteil S."/>
            <person name="Calhoun S."/>
            <person name="Haridas S."/>
            <person name="Kuo A."/>
            <person name="Mondo S."/>
            <person name="Pangilinan J."/>
            <person name="Riley R."/>
            <person name="Labutti K."/>
            <person name="Andreopoulos B."/>
            <person name="Lipzen A."/>
            <person name="Chen C."/>
            <person name="Yanf M."/>
            <person name="Daum C."/>
            <person name="Ng V."/>
            <person name="Clum A."/>
            <person name="Ohm R."/>
            <person name="Martin F."/>
            <person name="Silar P."/>
            <person name="Natvig D."/>
            <person name="Lalanne C."/>
            <person name="Gautier V."/>
            <person name="Ament-Velasquez S.L."/>
            <person name="Kruys A."/>
            <person name="Hutchinson M.I."/>
            <person name="Powell A.J."/>
            <person name="Barry K."/>
            <person name="Miller A.N."/>
            <person name="Grigoriev I.V."/>
            <person name="Debuchy R."/>
            <person name="Gladieux P."/>
            <person name="Thoren M.H."/>
            <person name="Johannesson H."/>
        </authorList>
    </citation>
    <scope>NUCLEOTIDE SEQUENCE</scope>
    <source>
        <strain evidence="3">CBS 990.96</strain>
    </source>
</reference>
<feature type="transmembrane region" description="Helical" evidence="2">
    <location>
        <begin position="97"/>
        <end position="130"/>
    </location>
</feature>
<reference evidence="3" key="1">
    <citation type="journal article" date="2023" name="Mol. Phylogenet. Evol.">
        <title>Genome-scale phylogeny and comparative genomics of the fungal order Sordariales.</title>
        <authorList>
            <person name="Hensen N."/>
            <person name="Bonometti L."/>
            <person name="Westerberg I."/>
            <person name="Brannstrom I.O."/>
            <person name="Guillou S."/>
            <person name="Cros-Aarteil S."/>
            <person name="Calhoun S."/>
            <person name="Haridas S."/>
            <person name="Kuo A."/>
            <person name="Mondo S."/>
            <person name="Pangilinan J."/>
            <person name="Riley R."/>
            <person name="LaButti K."/>
            <person name="Andreopoulos B."/>
            <person name="Lipzen A."/>
            <person name="Chen C."/>
            <person name="Yan M."/>
            <person name="Daum C."/>
            <person name="Ng V."/>
            <person name="Clum A."/>
            <person name="Steindorff A."/>
            <person name="Ohm R.A."/>
            <person name="Martin F."/>
            <person name="Silar P."/>
            <person name="Natvig D.O."/>
            <person name="Lalanne C."/>
            <person name="Gautier V."/>
            <person name="Ament-Velasquez S.L."/>
            <person name="Kruys A."/>
            <person name="Hutchinson M.I."/>
            <person name="Powell A.J."/>
            <person name="Barry K."/>
            <person name="Miller A.N."/>
            <person name="Grigoriev I.V."/>
            <person name="Debuchy R."/>
            <person name="Gladieux P."/>
            <person name="Hiltunen Thoren M."/>
            <person name="Johannesson H."/>
        </authorList>
    </citation>
    <scope>NUCLEOTIDE SEQUENCE</scope>
    <source>
        <strain evidence="3">CBS 990.96</strain>
    </source>
</reference>
<dbReference type="EMBL" id="MU865304">
    <property type="protein sequence ID" value="KAK4229879.1"/>
    <property type="molecule type" value="Genomic_DNA"/>
</dbReference>
<comment type="caution">
    <text evidence="3">The sequence shown here is derived from an EMBL/GenBank/DDBJ whole genome shotgun (WGS) entry which is preliminary data.</text>
</comment>
<dbReference type="Proteomes" id="UP001301958">
    <property type="component" value="Unassembled WGS sequence"/>
</dbReference>
<keyword evidence="4" id="KW-1185">Reference proteome</keyword>
<feature type="transmembrane region" description="Helical" evidence="2">
    <location>
        <begin position="59"/>
        <end position="82"/>
    </location>
</feature>
<name>A0AAN7H6K9_9PEZI</name>
<keyword evidence="2" id="KW-0472">Membrane</keyword>
<evidence type="ECO:0000256" key="1">
    <source>
        <dbReference type="SAM" id="MobiDB-lite"/>
    </source>
</evidence>
<evidence type="ECO:0000313" key="3">
    <source>
        <dbReference type="EMBL" id="KAK4229879.1"/>
    </source>
</evidence>
<protein>
    <submittedName>
        <fullName evidence="3">Uncharacterized protein</fullName>
    </submittedName>
</protein>
<accession>A0AAN7H6K9</accession>
<feature type="region of interest" description="Disordered" evidence="1">
    <location>
        <begin position="150"/>
        <end position="214"/>
    </location>
</feature>
<evidence type="ECO:0000256" key="2">
    <source>
        <dbReference type="SAM" id="Phobius"/>
    </source>
</evidence>
<feature type="transmembrane region" description="Helical" evidence="2">
    <location>
        <begin position="20"/>
        <end position="47"/>
    </location>
</feature>
<keyword evidence="2" id="KW-0812">Transmembrane</keyword>
<feature type="compositionally biased region" description="Acidic residues" evidence="1">
    <location>
        <begin position="163"/>
        <end position="177"/>
    </location>
</feature>
<gene>
    <name evidence="3" type="ORF">QBC38DRAFT_471296</name>
</gene>
<dbReference type="AlphaFoldDB" id="A0AAN7H6K9"/>
<evidence type="ECO:0000313" key="4">
    <source>
        <dbReference type="Proteomes" id="UP001301958"/>
    </source>
</evidence>
<sequence length="239" mass="26004">MESSPSFSGPIPMPASPPLPTITTITSIIQTIISIFSATTSIIYTLTITPLLWSIKTSYYLTFLILSPFFSLFYFFFSWIIWPLSILREMFSIIEPLVIFFSNALIIGLITGTSIALIASSLTFFLGFIIPQHRPKNYIPQSSLLSRQQQKSSSSTLQTPNDSEQDDNESFSSDDDPWGTTTTATEKPGAGGKRGGVVVKVLSAPGSPQQGKKKVAVGLLSETIHEEVSDSDGSESSAF</sequence>
<organism evidence="3 4">
    <name type="scientific">Podospora fimiseda</name>
    <dbReference type="NCBI Taxonomy" id="252190"/>
    <lineage>
        <taxon>Eukaryota</taxon>
        <taxon>Fungi</taxon>
        <taxon>Dikarya</taxon>
        <taxon>Ascomycota</taxon>
        <taxon>Pezizomycotina</taxon>
        <taxon>Sordariomycetes</taxon>
        <taxon>Sordariomycetidae</taxon>
        <taxon>Sordariales</taxon>
        <taxon>Podosporaceae</taxon>
        <taxon>Podospora</taxon>
    </lineage>
</organism>
<proteinExistence type="predicted"/>